<evidence type="ECO:0000256" key="2">
    <source>
        <dbReference type="ARBA" id="ARBA00022692"/>
    </source>
</evidence>
<feature type="transmembrane region" description="Helical" evidence="7">
    <location>
        <begin position="413"/>
        <end position="431"/>
    </location>
</feature>
<name>A0A4Q9KBR0_9ACTN</name>
<keyword evidence="2 7" id="KW-0812">Transmembrane</keyword>
<dbReference type="GO" id="GO:0016020">
    <property type="term" value="C:membrane"/>
    <property type="evidence" value="ECO:0007669"/>
    <property type="project" value="UniProtKB-SubCell"/>
</dbReference>
<keyword evidence="5 7" id="KW-0472">Membrane</keyword>
<accession>A0A4Q9KBR0</accession>
<dbReference type="InterPro" id="IPR023494">
    <property type="entry name" value="Cyt_c_bgen_Ccs1/CcsB/ResB"/>
</dbReference>
<dbReference type="PANTHER" id="PTHR31566">
    <property type="entry name" value="CYTOCHROME C BIOGENESIS PROTEIN CCS1, CHLOROPLASTIC"/>
    <property type="match status" value="1"/>
</dbReference>
<keyword evidence="10" id="KW-1185">Reference proteome</keyword>
<dbReference type="GO" id="GO:0017004">
    <property type="term" value="P:cytochrome complex assembly"/>
    <property type="evidence" value="ECO:0007669"/>
    <property type="project" value="UniProtKB-KW"/>
</dbReference>
<organism evidence="9 10">
    <name type="scientific">Propioniciclava sinopodophylli</name>
    <dbReference type="NCBI Taxonomy" id="1837344"/>
    <lineage>
        <taxon>Bacteria</taxon>
        <taxon>Bacillati</taxon>
        <taxon>Actinomycetota</taxon>
        <taxon>Actinomycetes</taxon>
        <taxon>Propionibacteriales</taxon>
        <taxon>Propionibacteriaceae</taxon>
        <taxon>Propioniciclava</taxon>
    </lineage>
</organism>
<evidence type="ECO:0000256" key="4">
    <source>
        <dbReference type="ARBA" id="ARBA00022989"/>
    </source>
</evidence>
<evidence type="ECO:0000313" key="9">
    <source>
        <dbReference type="EMBL" id="TBT83344.1"/>
    </source>
</evidence>
<feature type="domain" description="ResB-like" evidence="8">
    <location>
        <begin position="41"/>
        <end position="458"/>
    </location>
</feature>
<feature type="region of interest" description="Disordered" evidence="6">
    <location>
        <begin position="1"/>
        <end position="20"/>
    </location>
</feature>
<dbReference type="EMBL" id="SDMQ01000012">
    <property type="protein sequence ID" value="TBT83344.1"/>
    <property type="molecule type" value="Genomic_DNA"/>
</dbReference>
<dbReference type="InterPro" id="IPR007816">
    <property type="entry name" value="ResB-like_domain"/>
</dbReference>
<evidence type="ECO:0000256" key="7">
    <source>
        <dbReference type="SAM" id="Phobius"/>
    </source>
</evidence>
<comment type="subcellular location">
    <subcellularLocation>
        <location evidence="1">Membrane</location>
        <topology evidence="1">Multi-pass membrane protein</topology>
    </subcellularLocation>
</comment>
<evidence type="ECO:0000256" key="6">
    <source>
        <dbReference type="SAM" id="MobiDB-lite"/>
    </source>
</evidence>
<evidence type="ECO:0000259" key="8">
    <source>
        <dbReference type="Pfam" id="PF05140"/>
    </source>
</evidence>
<evidence type="ECO:0000313" key="10">
    <source>
        <dbReference type="Proteomes" id="UP000292373"/>
    </source>
</evidence>
<keyword evidence="4 7" id="KW-1133">Transmembrane helix</keyword>
<sequence>MSIETRPDTPTPPATPDHPDAHDLSVVELLRRLYALFHNKRFGLLLILAMAVFTLVGVLFPQAPGETLADPAVRDAWLDTMRPRYRGWTDILTALGVFGVFGSIGFKVVTILLALSIIACTTHRLPQLWAQAMAPHVSVRDRFFDHARVRATTVVRADAAPTAALLKADLHKLHFRTIADADGTPLYADRNRFAPFGTVVAHVAFVVILAGVFVTTTFGFRADDLSVPVGSRIEVGRGTDLSIEARSFTDSYNPDGSPSDYVSDLVLYADGQQVAEQVVRVNAPLRWGGWSLHQASFGIAADLRVTDAAGAVVLDEALPLQYQLEGRYAYGKVEVPDTDLLVYLITPASGQVVPDIPAGKAQVEVYRGGTDTPVFTTVMTPGEPVDGVDLTWTFERERQYTGLMLSRDPGGPIVWTGCALLAIGTCWTMFLRHQRLWVRLEAIPQGTRVTLASPDRHDSIFARQVHSFVAGLGDTDTRKK</sequence>
<dbReference type="AlphaFoldDB" id="A0A4Q9KBR0"/>
<dbReference type="Pfam" id="PF05140">
    <property type="entry name" value="ResB"/>
    <property type="match status" value="1"/>
</dbReference>
<reference evidence="9 10" key="1">
    <citation type="submission" date="2019-01" db="EMBL/GenBank/DDBJ databases">
        <title>Lactibacter flavus gen. nov., sp. nov., a novel bacterium of the family Propionibacteriaceae isolated from raw milk and dairy products.</title>
        <authorList>
            <person name="Huptas C."/>
            <person name="Wenning M."/>
            <person name="Breitenwieser F."/>
            <person name="Doll E."/>
            <person name="Von Neubeck M."/>
            <person name="Busse H.-J."/>
            <person name="Scherer S."/>
        </authorList>
    </citation>
    <scope>NUCLEOTIDE SEQUENCE [LARGE SCALE GENOMIC DNA]</scope>
    <source>
        <strain evidence="9 10">KCTC 33808</strain>
    </source>
</reference>
<dbReference type="RefSeq" id="WP_131169164.1">
    <property type="nucleotide sequence ID" value="NZ_CANLBI010000013.1"/>
</dbReference>
<protein>
    <submittedName>
        <fullName evidence="9">Cytochrome c biogenesis protein</fullName>
    </submittedName>
</protein>
<feature type="transmembrane region" description="Helical" evidence="7">
    <location>
        <begin position="42"/>
        <end position="60"/>
    </location>
</feature>
<keyword evidence="3" id="KW-0201">Cytochrome c-type biogenesis</keyword>
<dbReference type="Proteomes" id="UP000292373">
    <property type="component" value="Unassembled WGS sequence"/>
</dbReference>
<proteinExistence type="predicted"/>
<dbReference type="OrthoDB" id="9770923at2"/>
<gene>
    <name evidence="9" type="ORF">ET989_11695</name>
</gene>
<dbReference type="PANTHER" id="PTHR31566:SF0">
    <property type="entry name" value="CYTOCHROME C BIOGENESIS PROTEIN CCS1, CHLOROPLASTIC"/>
    <property type="match status" value="1"/>
</dbReference>
<evidence type="ECO:0000256" key="3">
    <source>
        <dbReference type="ARBA" id="ARBA00022748"/>
    </source>
</evidence>
<evidence type="ECO:0000256" key="1">
    <source>
        <dbReference type="ARBA" id="ARBA00004141"/>
    </source>
</evidence>
<feature type="transmembrane region" description="Helical" evidence="7">
    <location>
        <begin position="91"/>
        <end position="118"/>
    </location>
</feature>
<comment type="caution">
    <text evidence="9">The sequence shown here is derived from an EMBL/GenBank/DDBJ whole genome shotgun (WGS) entry which is preliminary data.</text>
</comment>
<evidence type="ECO:0000256" key="5">
    <source>
        <dbReference type="ARBA" id="ARBA00023136"/>
    </source>
</evidence>
<feature type="transmembrane region" description="Helical" evidence="7">
    <location>
        <begin position="199"/>
        <end position="220"/>
    </location>
</feature>